<evidence type="ECO:0000313" key="4">
    <source>
        <dbReference type="EMBL" id="EAW32375.1"/>
    </source>
</evidence>
<evidence type="ECO:0000256" key="2">
    <source>
        <dbReference type="ARBA" id="ARBA00022643"/>
    </source>
</evidence>
<feature type="domain" description="NADPH-dependent FMN reductase-like" evidence="3">
    <location>
        <begin position="1"/>
        <end position="131"/>
    </location>
</feature>
<dbReference type="AlphaFoldDB" id="A0Y8C1"/>
<proteinExistence type="predicted"/>
<dbReference type="GO" id="GO:0005829">
    <property type="term" value="C:cytosol"/>
    <property type="evidence" value="ECO:0007669"/>
    <property type="project" value="TreeGrafter"/>
</dbReference>
<comment type="caution">
    <text evidence="4">The sequence shown here is derived from an EMBL/GenBank/DDBJ whole genome shotgun (WGS) entry which is preliminary data.</text>
</comment>
<organism evidence="4 5">
    <name type="scientific">marine gamma proteobacterium HTCC2143</name>
    <dbReference type="NCBI Taxonomy" id="247633"/>
    <lineage>
        <taxon>Bacteria</taxon>
        <taxon>Pseudomonadati</taxon>
        <taxon>Pseudomonadota</taxon>
        <taxon>Gammaproteobacteria</taxon>
        <taxon>Cellvibrionales</taxon>
        <taxon>Spongiibacteraceae</taxon>
        <taxon>BD1-7 clade</taxon>
    </lineage>
</organism>
<dbReference type="eggNOG" id="COG0431">
    <property type="taxonomic scope" value="Bacteria"/>
</dbReference>
<keyword evidence="5" id="KW-1185">Reference proteome</keyword>
<dbReference type="Pfam" id="PF03358">
    <property type="entry name" value="FMN_red"/>
    <property type="match status" value="1"/>
</dbReference>
<dbReference type="InterPro" id="IPR005025">
    <property type="entry name" value="FMN_Rdtase-like_dom"/>
</dbReference>
<dbReference type="GO" id="GO:0010181">
    <property type="term" value="F:FMN binding"/>
    <property type="evidence" value="ECO:0007669"/>
    <property type="project" value="TreeGrafter"/>
</dbReference>
<evidence type="ECO:0000313" key="5">
    <source>
        <dbReference type="Proteomes" id="UP000004931"/>
    </source>
</evidence>
<dbReference type="SUPFAM" id="SSF52218">
    <property type="entry name" value="Flavoproteins"/>
    <property type="match status" value="1"/>
</dbReference>
<evidence type="ECO:0000256" key="1">
    <source>
        <dbReference type="ARBA" id="ARBA00001917"/>
    </source>
</evidence>
<sequence>MKLIAFAASSSRHSINKQLATHAAQVMQADISPDAEIEILDLNNYEMPIYSIDREHDLGIPALARLFFDKIGSADALIVSFASHNGSYTAAYKNIFDWASRIDTNVFQGKPIVMLSTSTGASGAKSVLENACLSAPHFKADLRGSLSVPSFHDNFDTEAQSLKSGTFSDELSVELRKLLD</sequence>
<comment type="cofactor">
    <cofactor evidence="1">
        <name>FMN</name>
        <dbReference type="ChEBI" id="CHEBI:58210"/>
    </cofactor>
</comment>
<evidence type="ECO:0000259" key="3">
    <source>
        <dbReference type="Pfam" id="PF03358"/>
    </source>
</evidence>
<dbReference type="Gene3D" id="3.40.50.360">
    <property type="match status" value="1"/>
</dbReference>
<keyword evidence="2" id="KW-0288">FMN</keyword>
<dbReference type="InterPro" id="IPR029039">
    <property type="entry name" value="Flavoprotein-like_sf"/>
</dbReference>
<dbReference type="GO" id="GO:0016491">
    <property type="term" value="F:oxidoreductase activity"/>
    <property type="evidence" value="ECO:0007669"/>
    <property type="project" value="InterPro"/>
</dbReference>
<name>A0Y8C1_9GAMM</name>
<reference evidence="4 5" key="1">
    <citation type="journal article" date="2010" name="J. Bacteriol.">
        <title>Genome sequence of the oligotrophic marine Gammaproteobacterium HTCC2143, isolated from the Oregon Coast.</title>
        <authorList>
            <person name="Oh H.M."/>
            <person name="Kang I."/>
            <person name="Ferriera S."/>
            <person name="Giovannoni S.J."/>
            <person name="Cho J.C."/>
        </authorList>
    </citation>
    <scope>NUCLEOTIDE SEQUENCE [LARGE SCALE GENOMIC DNA]</scope>
    <source>
        <strain evidence="4 5">HTCC2143</strain>
    </source>
</reference>
<dbReference type="Proteomes" id="UP000004931">
    <property type="component" value="Unassembled WGS sequence"/>
</dbReference>
<gene>
    <name evidence="4" type="ORF">GP2143_14006</name>
</gene>
<keyword evidence="2" id="KW-0285">Flavoprotein</keyword>
<protein>
    <submittedName>
        <fullName evidence="4">FMN reductase, NADPH-dependent</fullName>
    </submittedName>
</protein>
<dbReference type="OrthoDB" id="5767802at2"/>
<dbReference type="InterPro" id="IPR050712">
    <property type="entry name" value="NAD(P)H-dep_reductase"/>
</dbReference>
<dbReference type="EMBL" id="AAVT01000001">
    <property type="protein sequence ID" value="EAW32375.1"/>
    <property type="molecule type" value="Genomic_DNA"/>
</dbReference>
<dbReference type="PANTHER" id="PTHR30543">
    <property type="entry name" value="CHROMATE REDUCTASE"/>
    <property type="match status" value="1"/>
</dbReference>
<accession>A0Y8C1</accession>
<dbReference type="STRING" id="247633.GP2143_14006"/>
<dbReference type="PANTHER" id="PTHR30543:SF21">
    <property type="entry name" value="NAD(P)H-DEPENDENT FMN REDUCTASE LOT6"/>
    <property type="match status" value="1"/>
</dbReference>